<name>A0A6A3J9Q5_9STRA</name>
<accession>A0A6A3J9Q5</accession>
<proteinExistence type="predicted"/>
<evidence type="ECO:0000313" key="4">
    <source>
        <dbReference type="Proteomes" id="UP000429607"/>
    </source>
</evidence>
<reference evidence="3 4" key="1">
    <citation type="submission" date="2018-09" db="EMBL/GenBank/DDBJ databases">
        <title>Genomic investigation of the strawberry pathogen Phytophthora fragariae indicates pathogenicity is determined by transcriptional variation in three key races.</title>
        <authorList>
            <person name="Adams T.M."/>
            <person name="Armitage A.D."/>
            <person name="Sobczyk M.K."/>
            <person name="Bates H.J."/>
            <person name="Dunwell J.M."/>
            <person name="Nellist C.F."/>
            <person name="Harrison R.J."/>
        </authorList>
    </citation>
    <scope>NUCLEOTIDE SEQUENCE [LARGE SCALE GENOMIC DNA]</scope>
    <source>
        <strain evidence="3 4">SCRP249</strain>
    </source>
</reference>
<feature type="compositionally biased region" description="Low complexity" evidence="1">
    <location>
        <begin position="211"/>
        <end position="223"/>
    </location>
</feature>
<feature type="domain" description="Glycosyl transferase 48" evidence="2">
    <location>
        <begin position="1"/>
        <end position="113"/>
    </location>
</feature>
<dbReference type="InterPro" id="IPR003440">
    <property type="entry name" value="Glyco_trans_48_dom"/>
</dbReference>
<dbReference type="GO" id="GO:0006075">
    <property type="term" value="P:(1-&gt;3)-beta-D-glucan biosynthetic process"/>
    <property type="evidence" value="ECO:0007669"/>
    <property type="project" value="InterPro"/>
</dbReference>
<protein>
    <recommendedName>
        <fullName evidence="2">Glycosyl transferase 48 domain-containing protein</fullName>
    </recommendedName>
</protein>
<dbReference type="PANTHER" id="PTHR12741:SF48">
    <property type="entry name" value="1,3-BETA-GLUCAN SYNTHASE COMPONENT FKS1-RELATED"/>
    <property type="match status" value="1"/>
</dbReference>
<dbReference type="GO" id="GO:0003843">
    <property type="term" value="F:1,3-beta-D-glucan synthase activity"/>
    <property type="evidence" value="ECO:0007669"/>
    <property type="project" value="InterPro"/>
</dbReference>
<dbReference type="PANTHER" id="PTHR12741">
    <property type="entry name" value="LYST-INTERACTING PROTEIN LIP5 DOPAMINE RESPONSIVE PROTEIN DRG-1"/>
    <property type="match status" value="1"/>
</dbReference>
<evidence type="ECO:0000256" key="1">
    <source>
        <dbReference type="SAM" id="MobiDB-lite"/>
    </source>
</evidence>
<feature type="region of interest" description="Disordered" evidence="1">
    <location>
        <begin position="210"/>
        <end position="239"/>
    </location>
</feature>
<evidence type="ECO:0000313" key="3">
    <source>
        <dbReference type="EMBL" id="KAE8991360.1"/>
    </source>
</evidence>
<dbReference type="AlphaFoldDB" id="A0A6A3J9Q5"/>
<dbReference type="EMBL" id="QXFV01002195">
    <property type="protein sequence ID" value="KAE8991360.1"/>
    <property type="molecule type" value="Genomic_DNA"/>
</dbReference>
<dbReference type="GO" id="GO:0000148">
    <property type="term" value="C:1,3-beta-D-glucan synthase complex"/>
    <property type="evidence" value="ECO:0007669"/>
    <property type="project" value="InterPro"/>
</dbReference>
<organism evidence="3 4">
    <name type="scientific">Phytophthora rubi</name>
    <dbReference type="NCBI Taxonomy" id="129364"/>
    <lineage>
        <taxon>Eukaryota</taxon>
        <taxon>Sar</taxon>
        <taxon>Stramenopiles</taxon>
        <taxon>Oomycota</taxon>
        <taxon>Peronosporomycetes</taxon>
        <taxon>Peronosporales</taxon>
        <taxon>Peronosporaceae</taxon>
        <taxon>Phytophthora</taxon>
    </lineage>
</organism>
<dbReference type="GO" id="GO:0005886">
    <property type="term" value="C:plasma membrane"/>
    <property type="evidence" value="ECO:0007669"/>
    <property type="project" value="TreeGrafter"/>
</dbReference>
<comment type="caution">
    <text evidence="3">The sequence shown here is derived from an EMBL/GenBank/DDBJ whole genome shotgun (WGS) entry which is preliminary data.</text>
</comment>
<dbReference type="Pfam" id="PF02364">
    <property type="entry name" value="Glucan_synthase"/>
    <property type="match status" value="1"/>
</dbReference>
<gene>
    <name evidence="3" type="ORF">PR001_g21251</name>
</gene>
<evidence type="ECO:0000259" key="2">
    <source>
        <dbReference type="Pfam" id="PF02364"/>
    </source>
</evidence>
<sequence>MNQEHDLEECLKMPNFLSTASSTGDEVTVTGMKEHVLTGRASSLARFMTLQELVLVTLTERALAKPLRSRMHYDHPDVFEKSFVVTSGGVSKAGQGINLSEDVFSGYNVTSRRVRYGRWWLLRRRHLRVRIRGCGELRGVRHRRTQLVQSRVDPGHRRRHLLLCSRQCRHRSHRSAVVVGSSRCFLRRAWSVISITLVEVRRLGYSRRLGRSASSLPDSDSPAGYPSHVSPAARRLPRP</sequence>
<dbReference type="Proteomes" id="UP000429607">
    <property type="component" value="Unassembled WGS sequence"/>
</dbReference>